<protein>
    <recommendedName>
        <fullName evidence="3">Pentacotripeptide-repeat region of PRORP domain-containing protein</fullName>
    </recommendedName>
</protein>
<dbReference type="InterPro" id="IPR011990">
    <property type="entry name" value="TPR-like_helical_dom_sf"/>
</dbReference>
<dbReference type="OrthoDB" id="185373at2759"/>
<evidence type="ECO:0008006" key="3">
    <source>
        <dbReference type="Google" id="ProtNLM"/>
    </source>
</evidence>
<comment type="caution">
    <text evidence="1">The sequence shown here is derived from an EMBL/GenBank/DDBJ whole genome shotgun (WGS) entry which is preliminary data.</text>
</comment>
<evidence type="ECO:0000313" key="1">
    <source>
        <dbReference type="EMBL" id="CCI40844.1"/>
    </source>
</evidence>
<dbReference type="AlphaFoldDB" id="A0A024G3G5"/>
<dbReference type="Gene3D" id="1.25.40.10">
    <property type="entry name" value="Tetratricopeptide repeat domain"/>
    <property type="match status" value="1"/>
</dbReference>
<organism evidence="1 2">
    <name type="scientific">Albugo candida</name>
    <dbReference type="NCBI Taxonomy" id="65357"/>
    <lineage>
        <taxon>Eukaryota</taxon>
        <taxon>Sar</taxon>
        <taxon>Stramenopiles</taxon>
        <taxon>Oomycota</taxon>
        <taxon>Peronosporomycetes</taxon>
        <taxon>Albuginales</taxon>
        <taxon>Albuginaceae</taxon>
        <taxon>Albugo</taxon>
    </lineage>
</organism>
<dbReference type="Proteomes" id="UP000053237">
    <property type="component" value="Unassembled WGS sequence"/>
</dbReference>
<accession>A0A024G3G5</accession>
<name>A0A024G3G5_9STRA</name>
<dbReference type="EMBL" id="CAIX01000012">
    <property type="protein sequence ID" value="CCI40844.1"/>
    <property type="molecule type" value="Genomic_DNA"/>
</dbReference>
<reference evidence="1 2" key="1">
    <citation type="submission" date="2012-05" db="EMBL/GenBank/DDBJ databases">
        <title>Recombination and specialization in a pathogen metapopulation.</title>
        <authorList>
            <person name="Gardiner A."/>
            <person name="Kemen E."/>
            <person name="Schultz-Larsen T."/>
            <person name="MacLean D."/>
            <person name="Van Oosterhout C."/>
            <person name="Jones J.D.G."/>
        </authorList>
    </citation>
    <scope>NUCLEOTIDE SEQUENCE [LARGE SCALE GENOMIC DNA]</scope>
    <source>
        <strain evidence="1 2">Ac Nc2</strain>
    </source>
</reference>
<evidence type="ECO:0000313" key="2">
    <source>
        <dbReference type="Proteomes" id="UP000053237"/>
    </source>
</evidence>
<sequence>MNHLLQDVVNKEELRESLDIMKIYEEKRIDLMTNAAAEFIKKAIQLDECDLVIKAMEEKYRFMLFLEPKMLAKLNIKLINDDRIQDVYKVHQIAKEHYEVKENRRLNATLILAAVKEGDYDKALSFAKEAAENNKLSRVSCNLLLARLQESQSSEQFSQALELMKEAGISFNETTNKIIARL</sequence>
<gene>
    <name evidence="1" type="ORF">BN9_016280</name>
</gene>
<keyword evidence="2" id="KW-1185">Reference proteome</keyword>
<dbReference type="InParanoid" id="A0A024G3G5"/>
<dbReference type="STRING" id="65357.A0A024G3G5"/>
<proteinExistence type="predicted"/>